<dbReference type="InterPro" id="IPR009061">
    <property type="entry name" value="DNA-bd_dom_put_sf"/>
</dbReference>
<dbReference type="RefSeq" id="WP_118290805.1">
    <property type="nucleotide sequence ID" value="NZ_QRLF01000013.1"/>
</dbReference>
<gene>
    <name evidence="2" type="ORF">DW150_09565</name>
</gene>
<dbReference type="PANTHER" id="PTHR34585:SF22">
    <property type="entry name" value="HELIX-TURN-HELIX DOMAIN-CONTAINING PROTEIN"/>
    <property type="match status" value="1"/>
</dbReference>
<dbReference type="Pfam" id="PF12728">
    <property type="entry name" value="HTH_17"/>
    <property type="match status" value="1"/>
</dbReference>
<dbReference type="PANTHER" id="PTHR34585">
    <property type="match status" value="1"/>
</dbReference>
<evidence type="ECO:0000313" key="3">
    <source>
        <dbReference type="Proteomes" id="UP000285777"/>
    </source>
</evidence>
<name>A0A415BSQ8_PHOVU</name>
<accession>A0A415BSQ8</accession>
<reference evidence="2 3" key="1">
    <citation type="submission" date="2018-08" db="EMBL/GenBank/DDBJ databases">
        <title>A genome reference for cultivated species of the human gut microbiota.</title>
        <authorList>
            <person name="Zou Y."/>
            <person name="Xue W."/>
            <person name="Luo G."/>
        </authorList>
    </citation>
    <scope>NUCLEOTIDE SEQUENCE [LARGE SCALE GENOMIC DNA]</scope>
    <source>
        <strain evidence="2 3">AM13-21</strain>
    </source>
</reference>
<keyword evidence="2" id="KW-0238">DNA-binding</keyword>
<organism evidence="2 3">
    <name type="scientific">Phocaeicola vulgatus</name>
    <name type="common">Bacteroides vulgatus</name>
    <dbReference type="NCBI Taxonomy" id="821"/>
    <lineage>
        <taxon>Bacteria</taxon>
        <taxon>Pseudomonadati</taxon>
        <taxon>Bacteroidota</taxon>
        <taxon>Bacteroidia</taxon>
        <taxon>Bacteroidales</taxon>
        <taxon>Bacteroidaceae</taxon>
        <taxon>Phocaeicola</taxon>
    </lineage>
</organism>
<evidence type="ECO:0000313" key="2">
    <source>
        <dbReference type="EMBL" id="RHI91590.1"/>
    </source>
</evidence>
<proteinExistence type="predicted"/>
<dbReference type="AlphaFoldDB" id="A0A415BSQ8"/>
<dbReference type="SUPFAM" id="SSF46955">
    <property type="entry name" value="Putative DNA-binding domain"/>
    <property type="match status" value="1"/>
</dbReference>
<sequence length="99" mass="11760">MEIVIIEKKTFEALLSGVGTLTEKVNTLYRRCGDRKMNKWLDGEDVCRLLHISQRTLQTLRDNRLIGFSQINRKFYYKPDEVERLLPVIEQFRTEKDTP</sequence>
<comment type="caution">
    <text evidence="2">The sequence shown here is derived from an EMBL/GenBank/DDBJ whole genome shotgun (WGS) entry which is preliminary data.</text>
</comment>
<feature type="domain" description="Helix-turn-helix" evidence="1">
    <location>
        <begin position="40"/>
        <end position="86"/>
    </location>
</feature>
<dbReference type="EMBL" id="QRLF01000013">
    <property type="protein sequence ID" value="RHI91590.1"/>
    <property type="molecule type" value="Genomic_DNA"/>
</dbReference>
<dbReference type="InterPro" id="IPR041657">
    <property type="entry name" value="HTH_17"/>
</dbReference>
<evidence type="ECO:0000259" key="1">
    <source>
        <dbReference type="Pfam" id="PF12728"/>
    </source>
</evidence>
<dbReference type="Proteomes" id="UP000285777">
    <property type="component" value="Unassembled WGS sequence"/>
</dbReference>
<protein>
    <submittedName>
        <fullName evidence="2">DNA-binding protein</fullName>
    </submittedName>
</protein>
<dbReference type="GO" id="GO:0003677">
    <property type="term" value="F:DNA binding"/>
    <property type="evidence" value="ECO:0007669"/>
    <property type="project" value="UniProtKB-KW"/>
</dbReference>